<dbReference type="InterPro" id="IPR058240">
    <property type="entry name" value="rSAM_sf"/>
</dbReference>
<sequence length="492" mass="54727">MRVYLEGHSFGYEVQRIVQMFFPGEKVETVPGAPAPDVREGIHTRLADGLVLAAYLPSGRSEFDDWLPGDSRSQLEHKFGVVLYQLLSQVTGMQPPWGILTGVRPVKLLVQKQAAGLTPAQLEEYFCKSCLVSENKFSLALQTAGREQEILRRSTPDSFSLYVSIPFCPTRCAYCSFVSHSVEQAAKLMPSYLDRLCEELALTGRIAAQLGLKLRTVYFGGGTPTTLSAAQLERLMAAVGEAFDLSQVWEYTVEAGRPDTVTPEKMRVLKRMGATRVSINPQTLSDRVLQAIGRRHTVDQFFRAWEQAREAGFHRINADLIAGLPLDDLSSFRQSVEGVLRLQPENLTVHTLTVKRSARLTFEEARGELETVGEMVEFARRAVTQAGLAPYYLYRQTGTLGSLENVGYALPGTEGLYNVYIMDETHSILAVGAGASTKLRHPKTGALTRIYNYKYPYEYLSRFQQVQDRKGKILEFYRSGGEGACQPGADVV</sequence>
<dbReference type="InterPro" id="IPR023995">
    <property type="entry name" value="HemZ"/>
</dbReference>
<evidence type="ECO:0000313" key="2">
    <source>
        <dbReference type="EMBL" id="HIX65695.1"/>
    </source>
</evidence>
<dbReference type="InterPro" id="IPR034505">
    <property type="entry name" value="Coproporphyrinogen-III_oxidase"/>
</dbReference>
<dbReference type="NCBIfam" id="TIGR03994">
    <property type="entry name" value="rSAM_HemZ"/>
    <property type="match status" value="1"/>
</dbReference>
<dbReference type="SFLD" id="SFLDF00310">
    <property type="entry name" value="oxygen-independent_coproporphy"/>
    <property type="match status" value="1"/>
</dbReference>
<comment type="caution">
    <text evidence="2">The sequence shown here is derived from an EMBL/GenBank/DDBJ whole genome shotgun (WGS) entry which is preliminary data.</text>
</comment>
<dbReference type="Gene3D" id="3.80.30.20">
    <property type="entry name" value="tm_1862 like domain"/>
    <property type="match status" value="1"/>
</dbReference>
<dbReference type="SFLD" id="SFLDS00029">
    <property type="entry name" value="Radical_SAM"/>
    <property type="match status" value="1"/>
</dbReference>
<dbReference type="InterPro" id="IPR023404">
    <property type="entry name" value="rSAM_horseshoe"/>
</dbReference>
<dbReference type="SFLD" id="SFLDG01065">
    <property type="entry name" value="anaerobic_coproporphyrinogen-I"/>
    <property type="match status" value="1"/>
</dbReference>
<reference evidence="2" key="2">
    <citation type="submission" date="2021-04" db="EMBL/GenBank/DDBJ databases">
        <authorList>
            <person name="Gilroy R."/>
        </authorList>
    </citation>
    <scope>NUCLEOTIDE SEQUENCE</scope>
    <source>
        <strain evidence="2">CHK188-5543</strain>
    </source>
</reference>
<dbReference type="CDD" id="cd01335">
    <property type="entry name" value="Radical_SAM"/>
    <property type="match status" value="1"/>
</dbReference>
<dbReference type="GO" id="GO:0051539">
    <property type="term" value="F:4 iron, 4 sulfur cluster binding"/>
    <property type="evidence" value="ECO:0007669"/>
    <property type="project" value="TreeGrafter"/>
</dbReference>
<dbReference type="InterPro" id="IPR007197">
    <property type="entry name" value="rSAM"/>
</dbReference>
<dbReference type="GO" id="GO:0005737">
    <property type="term" value="C:cytoplasm"/>
    <property type="evidence" value="ECO:0007669"/>
    <property type="project" value="TreeGrafter"/>
</dbReference>
<dbReference type="EC" id="1.3.98.3" evidence="2"/>
<dbReference type="GO" id="GO:0006779">
    <property type="term" value="P:porphyrin-containing compound biosynthetic process"/>
    <property type="evidence" value="ECO:0007669"/>
    <property type="project" value="TreeGrafter"/>
</dbReference>
<name>A0A9D2B725_9FIRM</name>
<dbReference type="PANTHER" id="PTHR13932:SF1">
    <property type="entry name" value="OXYGEN-INDEPENDENT COPROPORPHYRINOGEN-III OXIDASE-LIKE PROTEIN HEMZ"/>
    <property type="match status" value="1"/>
</dbReference>
<dbReference type="EMBL" id="DXES01000121">
    <property type="protein sequence ID" value="HIX65695.1"/>
    <property type="molecule type" value="Genomic_DNA"/>
</dbReference>
<dbReference type="SMART" id="SM00729">
    <property type="entry name" value="Elp3"/>
    <property type="match status" value="1"/>
</dbReference>
<dbReference type="Pfam" id="PF04055">
    <property type="entry name" value="Radical_SAM"/>
    <property type="match status" value="1"/>
</dbReference>
<dbReference type="PANTHER" id="PTHR13932">
    <property type="entry name" value="COPROPORPHYRINIGEN III OXIDASE"/>
    <property type="match status" value="1"/>
</dbReference>
<dbReference type="PROSITE" id="PS51918">
    <property type="entry name" value="RADICAL_SAM"/>
    <property type="match status" value="1"/>
</dbReference>
<gene>
    <name evidence="2" type="primary">hemZ</name>
    <name evidence="2" type="ORF">H9736_05540</name>
</gene>
<accession>A0A9D2B725</accession>
<organism evidence="2 3">
    <name type="scientific">Candidatus Anaerotruncus excrementipullorum</name>
    <dbReference type="NCBI Taxonomy" id="2838465"/>
    <lineage>
        <taxon>Bacteria</taxon>
        <taxon>Bacillati</taxon>
        <taxon>Bacillota</taxon>
        <taxon>Clostridia</taxon>
        <taxon>Eubacteriales</taxon>
        <taxon>Oscillospiraceae</taxon>
        <taxon>Anaerotruncus</taxon>
    </lineage>
</organism>
<feature type="domain" description="Radical SAM core" evidence="1">
    <location>
        <begin position="153"/>
        <end position="395"/>
    </location>
</feature>
<dbReference type="GO" id="GO:0051989">
    <property type="term" value="F:coproporphyrinogen dehydrogenase activity"/>
    <property type="evidence" value="ECO:0007669"/>
    <property type="project" value="UniProtKB-EC"/>
</dbReference>
<dbReference type="AlphaFoldDB" id="A0A9D2B725"/>
<dbReference type="Proteomes" id="UP000886800">
    <property type="component" value="Unassembled WGS sequence"/>
</dbReference>
<evidence type="ECO:0000313" key="3">
    <source>
        <dbReference type="Proteomes" id="UP000886800"/>
    </source>
</evidence>
<dbReference type="SUPFAM" id="SSF102114">
    <property type="entry name" value="Radical SAM enzymes"/>
    <property type="match status" value="1"/>
</dbReference>
<proteinExistence type="predicted"/>
<evidence type="ECO:0000259" key="1">
    <source>
        <dbReference type="PROSITE" id="PS51918"/>
    </source>
</evidence>
<reference evidence="2" key="1">
    <citation type="journal article" date="2021" name="PeerJ">
        <title>Extensive microbial diversity within the chicken gut microbiome revealed by metagenomics and culture.</title>
        <authorList>
            <person name="Gilroy R."/>
            <person name="Ravi A."/>
            <person name="Getino M."/>
            <person name="Pursley I."/>
            <person name="Horton D.L."/>
            <person name="Alikhan N.F."/>
            <person name="Baker D."/>
            <person name="Gharbi K."/>
            <person name="Hall N."/>
            <person name="Watson M."/>
            <person name="Adriaenssens E.M."/>
            <person name="Foster-Nyarko E."/>
            <person name="Jarju S."/>
            <person name="Secka A."/>
            <person name="Antonio M."/>
            <person name="Oren A."/>
            <person name="Chaudhuri R.R."/>
            <person name="La Ragione R."/>
            <person name="Hildebrand F."/>
            <person name="Pallen M.J."/>
        </authorList>
    </citation>
    <scope>NUCLEOTIDE SEQUENCE</scope>
    <source>
        <strain evidence="2">CHK188-5543</strain>
    </source>
</reference>
<keyword evidence="2" id="KW-0560">Oxidoreductase</keyword>
<protein>
    <submittedName>
        <fullName evidence="2">Coproporphyrinogen dehydrogenase HemZ</fullName>
        <ecNumber evidence="2">1.3.98.3</ecNumber>
    </submittedName>
</protein>
<dbReference type="SFLD" id="SFLDG01082">
    <property type="entry name" value="B12-binding_domain_containing"/>
    <property type="match status" value="1"/>
</dbReference>
<dbReference type="InterPro" id="IPR006638">
    <property type="entry name" value="Elp3/MiaA/NifB-like_rSAM"/>
</dbReference>